<dbReference type="Proteomes" id="UP000526302">
    <property type="component" value="Unassembled WGS sequence"/>
</dbReference>
<organism evidence="2 3">
    <name type="scientific">Candidatus Iainarchaeum sp</name>
    <dbReference type="NCBI Taxonomy" id="3101447"/>
    <lineage>
        <taxon>Archaea</taxon>
        <taxon>Candidatus Iainarchaeota</taxon>
        <taxon>Candidatus Iainarchaeia</taxon>
        <taxon>Candidatus Iainarchaeales</taxon>
        <taxon>Candidatus Iainarchaeaceae</taxon>
        <taxon>Candidatus Iainarchaeum</taxon>
    </lineage>
</organism>
<keyword evidence="1" id="KW-0472">Membrane</keyword>
<comment type="caution">
    <text evidence="2">The sequence shown here is derived from an EMBL/GenBank/DDBJ whole genome shotgun (WGS) entry which is preliminary data.</text>
</comment>
<keyword evidence="1" id="KW-1133">Transmembrane helix</keyword>
<accession>A0A7K4C055</accession>
<evidence type="ECO:0000313" key="2">
    <source>
        <dbReference type="EMBL" id="NMA44822.1"/>
    </source>
</evidence>
<dbReference type="EMBL" id="JAAZKV010000026">
    <property type="protein sequence ID" value="NMA44822.1"/>
    <property type="molecule type" value="Genomic_DNA"/>
</dbReference>
<evidence type="ECO:0000313" key="3">
    <source>
        <dbReference type="Proteomes" id="UP000526302"/>
    </source>
</evidence>
<name>A0A7K4C055_9ARCH</name>
<reference evidence="2 3" key="1">
    <citation type="journal article" date="2020" name="Biotechnol. Biofuels">
        <title>New insights from the biogas microbiome by comprehensive genome-resolved metagenomics of nearly 1600 species originating from multiple anaerobic digesters.</title>
        <authorList>
            <person name="Campanaro S."/>
            <person name="Treu L."/>
            <person name="Rodriguez-R L.M."/>
            <person name="Kovalovszki A."/>
            <person name="Ziels R.M."/>
            <person name="Maus I."/>
            <person name="Zhu X."/>
            <person name="Kougias P.G."/>
            <person name="Basile A."/>
            <person name="Luo G."/>
            <person name="Schluter A."/>
            <person name="Konstantinidis K.T."/>
            <person name="Angelidaki I."/>
        </authorList>
    </citation>
    <scope>NUCLEOTIDE SEQUENCE [LARGE SCALE GENOMIC DNA]</scope>
    <source>
        <strain evidence="2">AS22ysBPME_79</strain>
    </source>
</reference>
<feature type="transmembrane region" description="Helical" evidence="1">
    <location>
        <begin position="29"/>
        <end position="50"/>
    </location>
</feature>
<proteinExistence type="predicted"/>
<protein>
    <submittedName>
        <fullName evidence="2">Uncharacterized protein</fullName>
    </submittedName>
</protein>
<keyword evidence="1" id="KW-0812">Transmembrane</keyword>
<sequence length="271" mass="30597">MGIKSLKSPNFLKTTKINSKGQAALMDSLFFLVIVSAVCTTLFFFTVNYGKQLDSQINSFYSTDFAADTIKVVSYINVLRTGMSVYDADGLVELDYLLAMMKEDYGNKKEFSCKTKKAIASTFNSVLKPFSDSLDYAFYFVNKSEDRFLFLMMAIHECSDDDPEACVCYDNFNDPACKNYVSGGNNPPKISLTHYYCTPNNIRILDQLVFPYVGKVDKATSKFDFLDSSGRSVVFDAELAMWVTKDVPVLRDLKENKDFNCVPINFEEPCP</sequence>
<evidence type="ECO:0000256" key="1">
    <source>
        <dbReference type="SAM" id="Phobius"/>
    </source>
</evidence>
<gene>
    <name evidence="2" type="ORF">GX950_03375</name>
</gene>
<dbReference type="AlphaFoldDB" id="A0A7K4C055"/>